<keyword evidence="7 12" id="KW-0791">Threonine biosynthesis</keyword>
<evidence type="ECO:0000256" key="2">
    <source>
        <dbReference type="ARBA" id="ARBA00007370"/>
    </source>
</evidence>
<reference evidence="15 16" key="1">
    <citation type="submission" date="2019-04" db="EMBL/GenBank/DDBJ databases">
        <title>Pedobacter sp. RP-3-15 sp. nov., isolated from Arctic soil.</title>
        <authorList>
            <person name="Dahal R.H."/>
            <person name="Kim D.-U."/>
        </authorList>
    </citation>
    <scope>NUCLEOTIDE SEQUENCE [LARGE SCALE GENOMIC DNA]</scope>
    <source>
        <strain evidence="15 16">RP-3-15</strain>
    </source>
</reference>
<dbReference type="Proteomes" id="UP000307244">
    <property type="component" value="Unassembled WGS sequence"/>
</dbReference>
<dbReference type="SUPFAM" id="SSF55060">
    <property type="entry name" value="GHMP Kinase, C-terminal domain"/>
    <property type="match status" value="1"/>
</dbReference>
<evidence type="ECO:0000313" key="15">
    <source>
        <dbReference type="EMBL" id="TKC04195.1"/>
    </source>
</evidence>
<dbReference type="PANTHER" id="PTHR20861:SF1">
    <property type="entry name" value="HOMOSERINE KINASE"/>
    <property type="match status" value="1"/>
</dbReference>
<evidence type="ECO:0000259" key="13">
    <source>
        <dbReference type="Pfam" id="PF00288"/>
    </source>
</evidence>
<keyword evidence="5 12" id="KW-0028">Amino-acid biosynthesis</keyword>
<dbReference type="Pfam" id="PF00288">
    <property type="entry name" value="GHMP_kinases_N"/>
    <property type="match status" value="1"/>
</dbReference>
<evidence type="ECO:0000256" key="1">
    <source>
        <dbReference type="ARBA" id="ARBA00005015"/>
    </source>
</evidence>
<dbReference type="Gene3D" id="3.30.230.10">
    <property type="match status" value="1"/>
</dbReference>
<feature type="domain" description="GHMP kinase C-terminal" evidence="14">
    <location>
        <begin position="221"/>
        <end position="291"/>
    </location>
</feature>
<dbReference type="AlphaFoldDB" id="A0A4U1CBV8"/>
<dbReference type="GO" id="GO:0005737">
    <property type="term" value="C:cytoplasm"/>
    <property type="evidence" value="ECO:0007669"/>
    <property type="project" value="UniProtKB-SubCell"/>
</dbReference>
<evidence type="ECO:0000256" key="3">
    <source>
        <dbReference type="ARBA" id="ARBA00012078"/>
    </source>
</evidence>
<dbReference type="InterPro" id="IPR020568">
    <property type="entry name" value="Ribosomal_Su5_D2-typ_SF"/>
</dbReference>
<evidence type="ECO:0000313" key="16">
    <source>
        <dbReference type="Proteomes" id="UP000307244"/>
    </source>
</evidence>
<comment type="caution">
    <text evidence="15">The sequence shown here is derived from an EMBL/GenBank/DDBJ whole genome shotgun (WGS) entry which is preliminary data.</text>
</comment>
<evidence type="ECO:0000256" key="9">
    <source>
        <dbReference type="ARBA" id="ARBA00022777"/>
    </source>
</evidence>
<dbReference type="InterPro" id="IPR000870">
    <property type="entry name" value="Homoserine_kinase"/>
</dbReference>
<accession>A0A4U1CBV8</accession>
<evidence type="ECO:0000256" key="8">
    <source>
        <dbReference type="ARBA" id="ARBA00022741"/>
    </source>
</evidence>
<gene>
    <name evidence="12" type="primary">thrB</name>
    <name evidence="15" type="ORF">FA047_16460</name>
</gene>
<comment type="subcellular location">
    <subcellularLocation>
        <location evidence="12">Cytoplasm</location>
    </subcellularLocation>
</comment>
<organism evidence="15 16">
    <name type="scientific">Pedobacter frigoris</name>
    <dbReference type="NCBI Taxonomy" id="2571272"/>
    <lineage>
        <taxon>Bacteria</taxon>
        <taxon>Pseudomonadati</taxon>
        <taxon>Bacteroidota</taxon>
        <taxon>Sphingobacteriia</taxon>
        <taxon>Sphingobacteriales</taxon>
        <taxon>Sphingobacteriaceae</taxon>
        <taxon>Pedobacter</taxon>
    </lineage>
</organism>
<keyword evidence="10 12" id="KW-0067">ATP-binding</keyword>
<dbReference type="InterPro" id="IPR006203">
    <property type="entry name" value="GHMP_knse_ATP-bd_CS"/>
</dbReference>
<dbReference type="PRINTS" id="PR00958">
    <property type="entry name" value="HOMSERKINASE"/>
</dbReference>
<evidence type="ECO:0000256" key="12">
    <source>
        <dbReference type="HAMAP-Rule" id="MF_00384"/>
    </source>
</evidence>
<dbReference type="PROSITE" id="PS00627">
    <property type="entry name" value="GHMP_KINASES_ATP"/>
    <property type="match status" value="1"/>
</dbReference>
<evidence type="ECO:0000256" key="5">
    <source>
        <dbReference type="ARBA" id="ARBA00022605"/>
    </source>
</evidence>
<dbReference type="RefSeq" id="WP_136837187.1">
    <property type="nucleotide sequence ID" value="NZ_SWBQ01000005.1"/>
</dbReference>
<dbReference type="InterPro" id="IPR006204">
    <property type="entry name" value="GHMP_kinase_N_dom"/>
</dbReference>
<keyword evidence="12" id="KW-0963">Cytoplasm</keyword>
<dbReference type="Gene3D" id="3.30.70.890">
    <property type="entry name" value="GHMP kinase, C-terminal domain"/>
    <property type="match status" value="1"/>
</dbReference>
<evidence type="ECO:0000256" key="4">
    <source>
        <dbReference type="ARBA" id="ARBA00017858"/>
    </source>
</evidence>
<dbReference type="EC" id="2.7.1.39" evidence="3 12"/>
<keyword evidence="6 12" id="KW-0808">Transferase</keyword>
<feature type="domain" description="GHMP kinase N-terminal" evidence="13">
    <location>
        <begin position="66"/>
        <end position="154"/>
    </location>
</feature>
<dbReference type="NCBIfam" id="TIGR00191">
    <property type="entry name" value="thrB"/>
    <property type="match status" value="1"/>
</dbReference>
<comment type="function">
    <text evidence="12">Catalyzes the ATP-dependent phosphorylation of L-homoserine to L-homoserine phosphate.</text>
</comment>
<dbReference type="PANTHER" id="PTHR20861">
    <property type="entry name" value="HOMOSERINE/4-DIPHOSPHOCYTIDYL-2-C-METHYL-D-ERYTHRITOL KINASE"/>
    <property type="match status" value="1"/>
</dbReference>
<evidence type="ECO:0000256" key="10">
    <source>
        <dbReference type="ARBA" id="ARBA00022840"/>
    </source>
</evidence>
<name>A0A4U1CBV8_9SPHI</name>
<dbReference type="OrthoDB" id="9769912at2"/>
<dbReference type="GO" id="GO:0005524">
    <property type="term" value="F:ATP binding"/>
    <property type="evidence" value="ECO:0007669"/>
    <property type="project" value="UniProtKB-UniRule"/>
</dbReference>
<protein>
    <recommendedName>
        <fullName evidence="4 12">Homoserine kinase</fullName>
        <shortName evidence="12">HK</shortName>
        <shortName evidence="12">HSK</shortName>
        <ecNumber evidence="3 12">2.7.1.39</ecNumber>
    </recommendedName>
</protein>
<evidence type="ECO:0000256" key="11">
    <source>
        <dbReference type="ARBA" id="ARBA00049375"/>
    </source>
</evidence>
<dbReference type="GO" id="GO:0004413">
    <property type="term" value="F:homoserine kinase activity"/>
    <property type="evidence" value="ECO:0007669"/>
    <property type="project" value="UniProtKB-UniRule"/>
</dbReference>
<keyword evidence="9 12" id="KW-0418">Kinase</keyword>
<dbReference type="InterPro" id="IPR014721">
    <property type="entry name" value="Ribsml_uS5_D2-typ_fold_subgr"/>
</dbReference>
<dbReference type="SUPFAM" id="SSF54211">
    <property type="entry name" value="Ribosomal protein S5 domain 2-like"/>
    <property type="match status" value="1"/>
</dbReference>
<evidence type="ECO:0000259" key="14">
    <source>
        <dbReference type="Pfam" id="PF08544"/>
    </source>
</evidence>
<feature type="binding site" evidence="12">
    <location>
        <begin position="95"/>
        <end position="105"/>
    </location>
    <ligand>
        <name>ATP</name>
        <dbReference type="ChEBI" id="CHEBI:30616"/>
    </ligand>
</feature>
<dbReference type="InterPro" id="IPR036554">
    <property type="entry name" value="GHMP_kinase_C_sf"/>
</dbReference>
<comment type="similarity">
    <text evidence="2 12">Belongs to the GHMP kinase family. Homoserine kinase subfamily.</text>
</comment>
<keyword evidence="16" id="KW-1185">Reference proteome</keyword>
<dbReference type="GO" id="GO:0009088">
    <property type="term" value="P:threonine biosynthetic process"/>
    <property type="evidence" value="ECO:0007669"/>
    <property type="project" value="UniProtKB-UniRule"/>
</dbReference>
<proteinExistence type="inferred from homology"/>
<evidence type="ECO:0000256" key="7">
    <source>
        <dbReference type="ARBA" id="ARBA00022697"/>
    </source>
</evidence>
<comment type="pathway">
    <text evidence="1 12">Amino-acid biosynthesis; L-threonine biosynthesis; L-threonine from L-aspartate: step 4/5.</text>
</comment>
<dbReference type="PIRSF" id="PIRSF000676">
    <property type="entry name" value="Homoser_kin"/>
    <property type="match status" value="1"/>
</dbReference>
<dbReference type="EMBL" id="SWBQ01000005">
    <property type="protein sequence ID" value="TKC04195.1"/>
    <property type="molecule type" value="Genomic_DNA"/>
</dbReference>
<keyword evidence="8 12" id="KW-0547">Nucleotide-binding</keyword>
<evidence type="ECO:0000256" key="6">
    <source>
        <dbReference type="ARBA" id="ARBA00022679"/>
    </source>
</evidence>
<dbReference type="Pfam" id="PF08544">
    <property type="entry name" value="GHMP_kinases_C"/>
    <property type="match status" value="1"/>
</dbReference>
<dbReference type="NCBIfam" id="NF002288">
    <property type="entry name" value="PRK01212.1-4"/>
    <property type="match status" value="1"/>
</dbReference>
<dbReference type="InterPro" id="IPR013750">
    <property type="entry name" value="GHMP_kinase_C_dom"/>
</dbReference>
<dbReference type="UniPathway" id="UPA00050">
    <property type="reaction ID" value="UER00064"/>
</dbReference>
<dbReference type="HAMAP" id="MF_00384">
    <property type="entry name" value="Homoser_kinase"/>
    <property type="match status" value="1"/>
</dbReference>
<comment type="catalytic activity">
    <reaction evidence="11 12">
        <text>L-homoserine + ATP = O-phospho-L-homoserine + ADP + H(+)</text>
        <dbReference type="Rhea" id="RHEA:13985"/>
        <dbReference type="ChEBI" id="CHEBI:15378"/>
        <dbReference type="ChEBI" id="CHEBI:30616"/>
        <dbReference type="ChEBI" id="CHEBI:57476"/>
        <dbReference type="ChEBI" id="CHEBI:57590"/>
        <dbReference type="ChEBI" id="CHEBI:456216"/>
        <dbReference type="EC" id="2.7.1.39"/>
    </reaction>
</comment>
<sequence>MSFNKKSIKVFAPATVANVVCGYDILGFAVNQPGDEVIMRFTDGKGMTISKITGDNGKLPLNPAKNTVSASVQHYLNHIGKPDVGIDIELHKKMPIGSGLGSSSASTVAGLFAVNSLFDDLLTNKALVPFAMKGEELACGYGHADNVAPALMGGFVLIRSYDPLDIISLPFPEDMHAAIVYPEVDVPTKDARQMIRSKVLLKDAVTQWGNVAGLVSGLFMKDYDLIGRSMTDILVEPTRSILIPDFAKLKSLALRNGAIGFGISGSGPSVFALTKDAGTAEKITKKLQQHLQSISINSLAFVSEVNKKGPIILD</sequence>